<protein>
    <submittedName>
        <fullName evidence="1">Uncharacterized protein</fullName>
    </submittedName>
</protein>
<reference evidence="1" key="2">
    <citation type="submission" date="2023-06" db="EMBL/GenBank/DDBJ databases">
        <authorList>
            <person name="Ma L."/>
            <person name="Liu K.-W."/>
            <person name="Li Z."/>
            <person name="Hsiao Y.-Y."/>
            <person name="Qi Y."/>
            <person name="Fu T."/>
            <person name="Tang G."/>
            <person name="Zhang D."/>
            <person name="Sun W.-H."/>
            <person name="Liu D.-K."/>
            <person name="Li Y."/>
            <person name="Chen G.-Z."/>
            <person name="Liu X.-D."/>
            <person name="Liao X.-Y."/>
            <person name="Jiang Y.-T."/>
            <person name="Yu X."/>
            <person name="Hao Y."/>
            <person name="Huang J."/>
            <person name="Zhao X.-W."/>
            <person name="Ke S."/>
            <person name="Chen Y.-Y."/>
            <person name="Wu W.-L."/>
            <person name="Hsu J.-L."/>
            <person name="Lin Y.-F."/>
            <person name="Huang M.-D."/>
            <person name="Li C.-Y."/>
            <person name="Huang L."/>
            <person name="Wang Z.-W."/>
            <person name="Zhao X."/>
            <person name="Zhong W.-Y."/>
            <person name="Peng D.-H."/>
            <person name="Ahmad S."/>
            <person name="Lan S."/>
            <person name="Zhang J.-S."/>
            <person name="Tsai W.-C."/>
            <person name="Van De Peer Y."/>
            <person name="Liu Z.-J."/>
        </authorList>
    </citation>
    <scope>NUCLEOTIDE SEQUENCE</scope>
    <source>
        <strain evidence="1">CP</strain>
        <tissue evidence="1">Leaves</tissue>
    </source>
</reference>
<sequence>MPRVCWAYTRRLTWECEGEEFLEETINFAGGNLKFVKDNVSPSRAMDISRALEMPLHKGMVVEGIGACEEAELCQGQIGGVLLLGHGECTMSPITRERERSTRRLYHSYH</sequence>
<evidence type="ECO:0000313" key="2">
    <source>
        <dbReference type="Proteomes" id="UP001180020"/>
    </source>
</evidence>
<dbReference type="Proteomes" id="UP001180020">
    <property type="component" value="Unassembled WGS sequence"/>
</dbReference>
<reference evidence="1" key="1">
    <citation type="journal article" date="2023" name="Nat. Commun.">
        <title>Diploid and tetraploid genomes of Acorus and the evolution of monocots.</title>
        <authorList>
            <person name="Ma L."/>
            <person name="Liu K.W."/>
            <person name="Li Z."/>
            <person name="Hsiao Y.Y."/>
            <person name="Qi Y."/>
            <person name="Fu T."/>
            <person name="Tang G.D."/>
            <person name="Zhang D."/>
            <person name="Sun W.H."/>
            <person name="Liu D.K."/>
            <person name="Li Y."/>
            <person name="Chen G.Z."/>
            <person name="Liu X.D."/>
            <person name="Liao X.Y."/>
            <person name="Jiang Y.T."/>
            <person name="Yu X."/>
            <person name="Hao Y."/>
            <person name="Huang J."/>
            <person name="Zhao X.W."/>
            <person name="Ke S."/>
            <person name="Chen Y.Y."/>
            <person name="Wu W.L."/>
            <person name="Hsu J.L."/>
            <person name="Lin Y.F."/>
            <person name="Huang M.D."/>
            <person name="Li C.Y."/>
            <person name="Huang L."/>
            <person name="Wang Z.W."/>
            <person name="Zhao X."/>
            <person name="Zhong W.Y."/>
            <person name="Peng D.H."/>
            <person name="Ahmad S."/>
            <person name="Lan S."/>
            <person name="Zhang J.S."/>
            <person name="Tsai W.C."/>
            <person name="Van de Peer Y."/>
            <person name="Liu Z.J."/>
        </authorList>
    </citation>
    <scope>NUCLEOTIDE SEQUENCE</scope>
    <source>
        <strain evidence="1">CP</strain>
    </source>
</reference>
<proteinExistence type="predicted"/>
<accession>A0AAV9DIB6</accession>
<dbReference type="EMBL" id="JAUJYO010000013">
    <property type="protein sequence ID" value="KAK1299872.1"/>
    <property type="molecule type" value="Genomic_DNA"/>
</dbReference>
<name>A0AAV9DIB6_ACOCL</name>
<keyword evidence="2" id="KW-1185">Reference proteome</keyword>
<gene>
    <name evidence="1" type="ORF">QJS10_CPB13g01417</name>
</gene>
<evidence type="ECO:0000313" key="1">
    <source>
        <dbReference type="EMBL" id="KAK1299872.1"/>
    </source>
</evidence>
<organism evidence="1 2">
    <name type="scientific">Acorus calamus</name>
    <name type="common">Sweet flag</name>
    <dbReference type="NCBI Taxonomy" id="4465"/>
    <lineage>
        <taxon>Eukaryota</taxon>
        <taxon>Viridiplantae</taxon>
        <taxon>Streptophyta</taxon>
        <taxon>Embryophyta</taxon>
        <taxon>Tracheophyta</taxon>
        <taxon>Spermatophyta</taxon>
        <taxon>Magnoliopsida</taxon>
        <taxon>Liliopsida</taxon>
        <taxon>Acoraceae</taxon>
        <taxon>Acorus</taxon>
    </lineage>
</organism>
<comment type="caution">
    <text evidence="1">The sequence shown here is derived from an EMBL/GenBank/DDBJ whole genome shotgun (WGS) entry which is preliminary data.</text>
</comment>
<dbReference type="AlphaFoldDB" id="A0AAV9DIB6"/>